<feature type="domain" description="HigA2-like helix-turn-helix" evidence="1">
    <location>
        <begin position="13"/>
        <end position="89"/>
    </location>
</feature>
<sequence>MANECTPGVWDTLVDSTKETENLRIRSQLMRALTRTIKGWDLPQKDAAARLHVTQPRLNDLLKGKIDKFSLDALVNLLDAADLTLEISVIPRAV</sequence>
<evidence type="ECO:0000259" key="1">
    <source>
        <dbReference type="Pfam" id="PF13744"/>
    </source>
</evidence>
<protein>
    <recommendedName>
        <fullName evidence="1">HigA2-like helix-turn-helix domain-containing protein</fullName>
    </recommendedName>
</protein>
<accession>A0A192Y588</accession>
<evidence type="ECO:0000313" key="3">
    <source>
        <dbReference type="Proteomes" id="UP000224336"/>
    </source>
</evidence>
<dbReference type="Gene3D" id="1.10.260.40">
    <property type="entry name" value="lambda repressor-like DNA-binding domains"/>
    <property type="match status" value="1"/>
</dbReference>
<dbReference type="SUPFAM" id="SSF47413">
    <property type="entry name" value="lambda repressor-like DNA-binding domains"/>
    <property type="match status" value="1"/>
</dbReference>
<dbReference type="EMBL" id="KU521356">
    <property type="protein sequence ID" value="ANM44902.1"/>
    <property type="molecule type" value="Genomic_DNA"/>
</dbReference>
<dbReference type="InterPro" id="IPR039554">
    <property type="entry name" value="HigA2-like_HTH"/>
</dbReference>
<dbReference type="InterPro" id="IPR010982">
    <property type="entry name" value="Lambda_DNA-bd_dom_sf"/>
</dbReference>
<gene>
    <name evidence="2" type="ORF">KTN4_144</name>
</gene>
<reference evidence="2 3" key="1">
    <citation type="journal article" date="2016" name="Sci. Rep.">
        <title>A proposed integrated approach for the preclinical evaluation of phage therapy in Pseudomonas infections.</title>
        <authorList>
            <person name="Danis-Wlodarczyk K."/>
            <person name="Vandenheuvel D."/>
            <person name="Jang H.B."/>
            <person name="Briers Y."/>
            <person name="Olszak T."/>
            <person name="Arabski M."/>
            <person name="Wasik S."/>
            <person name="Drabik M."/>
            <person name="Higgins G."/>
            <person name="Tyrrell J."/>
            <person name="Harvey B.J."/>
            <person name="Noben J.P."/>
            <person name="Lavigne R."/>
            <person name="Drulis-Kawa Z."/>
        </authorList>
    </citation>
    <scope>NUCLEOTIDE SEQUENCE [LARGE SCALE GENOMIC DNA]</scope>
</reference>
<dbReference type="Proteomes" id="UP000224336">
    <property type="component" value="Segment"/>
</dbReference>
<proteinExistence type="predicted"/>
<name>A0A192Y588_9CAUD</name>
<dbReference type="GO" id="GO:0003677">
    <property type="term" value="F:DNA binding"/>
    <property type="evidence" value="ECO:0007669"/>
    <property type="project" value="InterPro"/>
</dbReference>
<organism evidence="2 3">
    <name type="scientific">Pseudomonas phage KTN4</name>
    <dbReference type="NCBI Taxonomy" id="1862701"/>
    <lineage>
        <taxon>Viruses</taxon>
        <taxon>Duplodnaviria</taxon>
        <taxon>Heunggongvirae</taxon>
        <taxon>Uroviricota</taxon>
        <taxon>Caudoviricetes</taxon>
        <taxon>Chimalliviridae</taxon>
        <taxon>Phikzvirus</taxon>
        <taxon>Phikzvirus phiKZ</taxon>
    </lineage>
</organism>
<dbReference type="Pfam" id="PF13744">
    <property type="entry name" value="HTH_37"/>
    <property type="match status" value="1"/>
</dbReference>
<evidence type="ECO:0000313" key="2">
    <source>
        <dbReference type="EMBL" id="ANM44902.1"/>
    </source>
</evidence>